<protein>
    <submittedName>
        <fullName evidence="3">Uncharacterized protein</fullName>
    </submittedName>
</protein>
<dbReference type="EMBL" id="MTYI01000004">
    <property type="protein sequence ID" value="PNP60222.1"/>
    <property type="molecule type" value="Genomic_DNA"/>
</dbReference>
<comment type="caution">
    <text evidence="3">The sequence shown here is derived from an EMBL/GenBank/DDBJ whole genome shotgun (WGS) entry which is preliminary data.</text>
</comment>
<feature type="region of interest" description="Disordered" evidence="2">
    <location>
        <begin position="291"/>
        <end position="411"/>
    </location>
</feature>
<gene>
    <name evidence="3" type="ORF">THARTR1_00246</name>
</gene>
<evidence type="ECO:0000313" key="4">
    <source>
        <dbReference type="Proteomes" id="UP000236290"/>
    </source>
</evidence>
<evidence type="ECO:0000256" key="1">
    <source>
        <dbReference type="SAM" id="Coils"/>
    </source>
</evidence>
<feature type="compositionally biased region" description="Basic and acidic residues" evidence="2">
    <location>
        <begin position="464"/>
        <end position="479"/>
    </location>
</feature>
<dbReference type="Proteomes" id="UP000236290">
    <property type="component" value="Unassembled WGS sequence"/>
</dbReference>
<feature type="region of interest" description="Disordered" evidence="2">
    <location>
        <begin position="442"/>
        <end position="479"/>
    </location>
</feature>
<accession>A0A2K0UR18</accession>
<name>A0A2K0UR18_TRIHA</name>
<proteinExistence type="predicted"/>
<feature type="coiled-coil region" evidence="1">
    <location>
        <begin position="83"/>
        <end position="121"/>
    </location>
</feature>
<organism evidence="3 4">
    <name type="scientific">Trichoderma harzianum</name>
    <name type="common">Hypocrea lixii</name>
    <dbReference type="NCBI Taxonomy" id="5544"/>
    <lineage>
        <taxon>Eukaryota</taxon>
        <taxon>Fungi</taxon>
        <taxon>Dikarya</taxon>
        <taxon>Ascomycota</taxon>
        <taxon>Pezizomycotina</taxon>
        <taxon>Sordariomycetes</taxon>
        <taxon>Hypocreomycetidae</taxon>
        <taxon>Hypocreales</taxon>
        <taxon>Hypocreaceae</taxon>
        <taxon>Trichoderma</taxon>
    </lineage>
</organism>
<feature type="compositionally biased region" description="Polar residues" evidence="2">
    <location>
        <begin position="388"/>
        <end position="411"/>
    </location>
</feature>
<dbReference type="AlphaFoldDB" id="A0A2K0UR18"/>
<evidence type="ECO:0000256" key="2">
    <source>
        <dbReference type="SAM" id="MobiDB-lite"/>
    </source>
</evidence>
<feature type="coiled-coil region" evidence="1">
    <location>
        <begin position="194"/>
        <end position="228"/>
    </location>
</feature>
<dbReference type="OrthoDB" id="4848543at2759"/>
<evidence type="ECO:0000313" key="3">
    <source>
        <dbReference type="EMBL" id="PNP60222.1"/>
    </source>
</evidence>
<sequence length="479" mass="53376">MSQLGGSIGQDLDRFKGEASRIVNALEQDEERISTRFQELSSHIQNFDCSLKKAVGSYENIGQKFDVLAGNGQSNQSETINMLQDVLQRISAHENKSNETDQQLQQAHEELTKKVEAMISEAMKKGEETMEPLNSAITDLRATLEQGLGQEREKAAHVLQANEDVLKVLTTHISEQKHVTTQAGDKTSELQVTLENEREVAVQLRNKIQALEQNAQETETLRDEWLKDVQAIDKVRSQLEAVAMRVSQVENCDKKLDRIVEISRAIQSSASYLAEEKEWVQLEITDRMPHPAASETETACEVGTAPLPPLAESSGAAEIQPSIKEDAMSRKVTVHSPDPGVRSPSPPLTVMQEQKRRREVTQLRSILKSHAPPNTVEPGSVEGHPARPQTNHGKVSQAANSSINKSQSASATEMVAEIRSRLIQHNHTWTFPTVADFERDIQVSSKKRQAPQGDPVSLESFEANSREVKKPRTEHYIEE</sequence>
<keyword evidence="1" id="KW-0175">Coiled coil</keyword>
<reference evidence="3 4" key="1">
    <citation type="submission" date="2017-02" db="EMBL/GenBank/DDBJ databases">
        <title>Genomes of Trichoderma spp. with biocontrol activity.</title>
        <authorList>
            <person name="Gardiner D."/>
            <person name="Kazan K."/>
            <person name="Vos C."/>
            <person name="Harvey P."/>
        </authorList>
    </citation>
    <scope>NUCLEOTIDE SEQUENCE [LARGE SCALE GENOMIC DNA]</scope>
    <source>
        <strain evidence="3 4">Tr1</strain>
    </source>
</reference>